<reference evidence="2" key="1">
    <citation type="submission" date="2014-04" db="EMBL/GenBank/DDBJ databases">
        <title>Whole-Genome optical mapping and complete genome sequence of Sphingobacterium deserti sp. nov., a new spaces isolated from desert in the west of China.</title>
        <authorList>
            <person name="Teng C."/>
            <person name="Zhou Z."/>
            <person name="Li X."/>
            <person name="Chen M."/>
            <person name="Lin M."/>
            <person name="Wang L."/>
            <person name="Su S."/>
            <person name="Zhang C."/>
            <person name="Zhang W."/>
        </authorList>
    </citation>
    <scope>NUCLEOTIDE SEQUENCE [LARGE SCALE GENOMIC DNA]</scope>
    <source>
        <strain evidence="2">ACCC05744</strain>
    </source>
</reference>
<evidence type="ECO:0000313" key="1">
    <source>
        <dbReference type="EMBL" id="KGE12532.1"/>
    </source>
</evidence>
<comment type="caution">
    <text evidence="1">The sequence shown here is derived from an EMBL/GenBank/DDBJ whole genome shotgun (WGS) entry which is preliminary data.</text>
</comment>
<name>A0A0B8SYQ9_9SPHI</name>
<protein>
    <submittedName>
        <fullName evidence="1">Uncharacterized protein</fullName>
    </submittedName>
</protein>
<dbReference type="Pfam" id="PF18845">
    <property type="entry name" value="baeRF_family3"/>
    <property type="match status" value="1"/>
</dbReference>
<gene>
    <name evidence="1" type="ORF">DI53_3572</name>
</gene>
<sequence length="373" mass="41961">MKTLDAELLNELTSHSAETSLSIYLPLHKSVSESSMDFLAFKNLIKDIRSGADAKHRKALEDLLIPVENFLESKDFVRGSAGALAIFSAPKIFEIVMLTEATEAAFYVDECFYLLPLLELAADNKPFQVLALGKNHVHLFEGDRYRFEEINLDDRIPSNMKEALGYDLTDNHLHAAAGGSAAIHGYMEITDEKETDNTRFFRIIDQEINEKYSKQNKVPLILAALPENESLFQSISKNECLEKQFISLNADRIDKQLLHSRALEILDAKKADALDKQLERFSGAKSEDLATDEIADIARHAMDSRIERLFITKGQKLRGTVSIEDRKIETDEESNSDIINKIALLTYKNGGHIHTLHTNNKKLPAGIGSINRF</sequence>
<dbReference type="RefSeq" id="WP_037502902.1">
    <property type="nucleotide sequence ID" value="NZ_JJMU01000066.1"/>
</dbReference>
<dbReference type="InterPro" id="IPR041289">
    <property type="entry name" value="Bact_RF_family3"/>
</dbReference>
<evidence type="ECO:0000313" key="2">
    <source>
        <dbReference type="Proteomes" id="UP000031802"/>
    </source>
</evidence>
<reference evidence="1 2" key="2">
    <citation type="journal article" date="2015" name="PLoS ONE">
        <title>Whole-Genome Optical Mapping and Finished Genome Sequence of Sphingobacterium deserti sp. nov., a New Species Isolated from the Western Desert of China.</title>
        <authorList>
            <person name="Teng C."/>
            <person name="Zhou Z."/>
            <person name="Molnar I."/>
            <person name="Li X."/>
            <person name="Tang R."/>
            <person name="Chen M."/>
            <person name="Wang L."/>
            <person name="Su S."/>
            <person name="Zhang W."/>
            <person name="Lin M."/>
        </authorList>
    </citation>
    <scope>NUCLEOTIDE SEQUENCE [LARGE SCALE GENOMIC DNA]</scope>
    <source>
        <strain evidence="2">ACCC05744</strain>
    </source>
</reference>
<dbReference type="AlphaFoldDB" id="A0A0B8SYQ9"/>
<keyword evidence="2" id="KW-1185">Reference proteome</keyword>
<dbReference type="eggNOG" id="COG1503">
    <property type="taxonomic scope" value="Bacteria"/>
</dbReference>
<dbReference type="Proteomes" id="UP000031802">
    <property type="component" value="Unassembled WGS sequence"/>
</dbReference>
<dbReference type="EMBL" id="JJMU01000066">
    <property type="protein sequence ID" value="KGE12532.1"/>
    <property type="molecule type" value="Genomic_DNA"/>
</dbReference>
<dbReference type="PATRIC" id="fig|1229276.3.peg.3689"/>
<dbReference type="OrthoDB" id="4393931at2"/>
<proteinExistence type="predicted"/>
<accession>A0A0B8SYQ9</accession>
<dbReference type="STRING" id="1229276.DI53_3572"/>
<organism evidence="1 2">
    <name type="scientific">Sphingobacterium deserti</name>
    <dbReference type="NCBI Taxonomy" id="1229276"/>
    <lineage>
        <taxon>Bacteria</taxon>
        <taxon>Pseudomonadati</taxon>
        <taxon>Bacteroidota</taxon>
        <taxon>Sphingobacteriia</taxon>
        <taxon>Sphingobacteriales</taxon>
        <taxon>Sphingobacteriaceae</taxon>
        <taxon>Sphingobacterium</taxon>
    </lineage>
</organism>